<protein>
    <submittedName>
        <fullName evidence="2">FAD-dependent oxidoreductase</fullName>
    </submittedName>
</protein>
<dbReference type="PANTHER" id="PTHR10742">
    <property type="entry name" value="FLAVIN MONOAMINE OXIDASE"/>
    <property type="match status" value="1"/>
</dbReference>
<dbReference type="InterPro" id="IPR002937">
    <property type="entry name" value="Amino_oxidase"/>
</dbReference>
<gene>
    <name evidence="2" type="ORF">E3O23_03755</name>
</gene>
<dbReference type="OrthoDB" id="337830at2"/>
<dbReference type="SUPFAM" id="SSF51905">
    <property type="entry name" value="FAD/NAD(P)-binding domain"/>
    <property type="match status" value="1"/>
</dbReference>
<dbReference type="Gene3D" id="3.50.50.60">
    <property type="entry name" value="FAD/NAD(P)-binding domain"/>
    <property type="match status" value="1"/>
</dbReference>
<evidence type="ECO:0000313" key="2">
    <source>
        <dbReference type="EMBL" id="TFB54432.1"/>
    </source>
</evidence>
<evidence type="ECO:0000259" key="1">
    <source>
        <dbReference type="Pfam" id="PF01593"/>
    </source>
</evidence>
<dbReference type="GO" id="GO:0016491">
    <property type="term" value="F:oxidoreductase activity"/>
    <property type="evidence" value="ECO:0007669"/>
    <property type="project" value="InterPro"/>
</dbReference>
<organism evidence="2 3">
    <name type="scientific">Cryobacterium tagatosivorans</name>
    <dbReference type="NCBI Taxonomy" id="1259199"/>
    <lineage>
        <taxon>Bacteria</taxon>
        <taxon>Bacillati</taxon>
        <taxon>Actinomycetota</taxon>
        <taxon>Actinomycetes</taxon>
        <taxon>Micrococcales</taxon>
        <taxon>Microbacteriaceae</taxon>
        <taxon>Cryobacterium</taxon>
    </lineage>
</organism>
<name>A0A4V3I6R5_9MICO</name>
<feature type="domain" description="Amine oxidase" evidence="1">
    <location>
        <begin position="13"/>
        <end position="67"/>
    </location>
</feature>
<sequence>MKNFDTVVIGAGVSGLTAARLLAQAGQRVVALEARDRIGGRTWTERSDSFISDRGASWIHGIDDNPLAGPFSLAAITAKASSQLIGA</sequence>
<accession>A0A4V3I6R5</accession>
<reference evidence="2 3" key="1">
    <citation type="submission" date="2019-03" db="EMBL/GenBank/DDBJ databases">
        <title>Genomics of glacier-inhabiting Cryobacterium strains.</title>
        <authorList>
            <person name="Liu Q."/>
            <person name="Xin Y.-H."/>
        </authorList>
    </citation>
    <scope>NUCLEOTIDE SEQUENCE [LARGE SCALE GENOMIC DNA]</scope>
    <source>
        <strain evidence="2 3">Sr47</strain>
    </source>
</reference>
<dbReference type="InterPro" id="IPR036188">
    <property type="entry name" value="FAD/NAD-bd_sf"/>
</dbReference>
<dbReference type="Pfam" id="PF01593">
    <property type="entry name" value="Amino_oxidase"/>
    <property type="match status" value="1"/>
</dbReference>
<evidence type="ECO:0000313" key="3">
    <source>
        <dbReference type="Proteomes" id="UP000297866"/>
    </source>
</evidence>
<dbReference type="InterPro" id="IPR050281">
    <property type="entry name" value="Flavin_monoamine_oxidase"/>
</dbReference>
<comment type="caution">
    <text evidence="2">The sequence shown here is derived from an EMBL/GenBank/DDBJ whole genome shotgun (WGS) entry which is preliminary data.</text>
</comment>
<dbReference type="Proteomes" id="UP000297866">
    <property type="component" value="Unassembled WGS sequence"/>
</dbReference>
<dbReference type="AlphaFoldDB" id="A0A4V3I6R5"/>
<dbReference type="EMBL" id="SOEZ01000018">
    <property type="protein sequence ID" value="TFB54432.1"/>
    <property type="molecule type" value="Genomic_DNA"/>
</dbReference>
<keyword evidence="3" id="KW-1185">Reference proteome</keyword>
<dbReference type="PANTHER" id="PTHR10742:SF410">
    <property type="entry name" value="LYSINE-SPECIFIC HISTONE DEMETHYLASE 2"/>
    <property type="match status" value="1"/>
</dbReference>
<proteinExistence type="predicted"/>